<dbReference type="Pfam" id="PF00933">
    <property type="entry name" value="Glyco_hydro_3"/>
    <property type="match status" value="1"/>
</dbReference>
<evidence type="ECO:0000256" key="2">
    <source>
        <dbReference type="ARBA" id="ARBA00022801"/>
    </source>
</evidence>
<dbReference type="InterPro" id="IPR050288">
    <property type="entry name" value="Cellulose_deg_GH3"/>
</dbReference>
<dbReference type="AlphaFoldDB" id="A0A1G7AS87"/>
<evidence type="ECO:0000256" key="1">
    <source>
        <dbReference type="ARBA" id="ARBA00005336"/>
    </source>
</evidence>
<dbReference type="InterPro" id="IPR001764">
    <property type="entry name" value="Glyco_hydro_3_N"/>
</dbReference>
<dbReference type="PANTHER" id="PTHR42715">
    <property type="entry name" value="BETA-GLUCOSIDASE"/>
    <property type="match status" value="1"/>
</dbReference>
<keyword evidence="7" id="KW-1185">Reference proteome</keyword>
<keyword evidence="2 4" id="KW-0378">Hydrolase</keyword>
<dbReference type="SMART" id="SM01217">
    <property type="entry name" value="Fn3_like"/>
    <property type="match status" value="1"/>
</dbReference>
<dbReference type="GO" id="GO:0004553">
    <property type="term" value="F:hydrolase activity, hydrolyzing O-glycosyl compounds"/>
    <property type="evidence" value="ECO:0007669"/>
    <property type="project" value="InterPro"/>
</dbReference>
<dbReference type="Pfam" id="PF01915">
    <property type="entry name" value="Glyco_hydro_3_C"/>
    <property type="match status" value="1"/>
</dbReference>
<dbReference type="InterPro" id="IPR013783">
    <property type="entry name" value="Ig-like_fold"/>
</dbReference>
<sequence length="790" mass="82944">MSEQVPGGSEHEAGPTDEALTAARAVWTDPGRPVPERVEALLAVMTPAEKAAQLGSYWADERDSDQIIAPMQDVLSGGRPDYRTVVAHGIGHLTRVFGAAPVPAEQGMSTLAEAQRVLQQETRLAVPAIAHEECLTGFTTLGATVYPTALAWAATFDTDLVGEMAGAIGQDLAAVGVHQGLSPVLDVVTDYRWGRVEETLGEDPYLVGTMAAAYVAGLERAGVVATLKHFAGHATSRGGRNHAPVSMGRRELADLVLPPFEMALRVGARSVMNSYTELDRVPAAADRWLLTELLRDQWGFTGTVVSDYWAVAFLAAKHRVAASLPEAARTALHAGIDVELPDIAGYAVLDVDDPDPARTAADVDTAVRRVLQQKVELGLLDAGWSSPDPEPVDLDGPGNRALARRLAEESVVLLEDEQHLLPLEGGARRLALIGPAVVDHGCWMGAYSYPVHVLGRHPELGTGLERVLPEEAFAEALPGWEVLAHQGSPLTGADPAMVAEAAELAASADVAVLLVGDRAGMFGAGTSGEGSDAPDLDLPGHQLELVEAVLATGTPVVLVVLSGRPYALGRLTGRGAALVQAFFLGVEGAPALARVLTGAVEVSGRLPVQVPRSGDALPHTYLAPPLGQDGDRISSLSIAPAFPFGHGLSYTTSEVAPPVLEQERVGTDGRAVVRTRVTNTGGRRGVEVVQLYVDDPVAQVTRPVQQLLGFARVELDPGASAEVVFDVHTDRFSFVGLAGDRVVEPGELMLSVGRSVADLAGTATLVLEGPVRTTGPDRVLHTDVTVHPGG</sequence>
<comment type="similarity">
    <text evidence="1 4">Belongs to the glycosyl hydrolase 3 family.</text>
</comment>
<proteinExistence type="inferred from homology"/>
<dbReference type="Gene3D" id="2.60.40.10">
    <property type="entry name" value="Immunoglobulins"/>
    <property type="match status" value="1"/>
</dbReference>
<organism evidence="6 7">
    <name type="scientific">Auraticoccus monumenti</name>
    <dbReference type="NCBI Taxonomy" id="675864"/>
    <lineage>
        <taxon>Bacteria</taxon>
        <taxon>Bacillati</taxon>
        <taxon>Actinomycetota</taxon>
        <taxon>Actinomycetes</taxon>
        <taxon>Propionibacteriales</taxon>
        <taxon>Propionibacteriaceae</taxon>
        <taxon>Auraticoccus</taxon>
    </lineage>
</organism>
<accession>A0A1G7AS87</accession>
<keyword evidence="4" id="KW-0326">Glycosidase</keyword>
<dbReference type="OrthoDB" id="9803863at2"/>
<dbReference type="Gene3D" id="3.20.20.300">
    <property type="entry name" value="Glycoside hydrolase, family 3, N-terminal domain"/>
    <property type="match status" value="1"/>
</dbReference>
<dbReference type="RefSeq" id="WP_090594286.1">
    <property type="nucleotide sequence ID" value="NZ_LT629688.1"/>
</dbReference>
<dbReference type="InterPro" id="IPR036962">
    <property type="entry name" value="Glyco_hydro_3_N_sf"/>
</dbReference>
<protein>
    <submittedName>
        <fullName evidence="6">Beta-glucosidase</fullName>
    </submittedName>
</protein>
<dbReference type="Gene3D" id="3.40.50.1700">
    <property type="entry name" value="Glycoside hydrolase family 3 C-terminal domain"/>
    <property type="match status" value="1"/>
</dbReference>
<dbReference type="GO" id="GO:0005975">
    <property type="term" value="P:carbohydrate metabolic process"/>
    <property type="evidence" value="ECO:0007669"/>
    <property type="project" value="InterPro"/>
</dbReference>
<evidence type="ECO:0000256" key="3">
    <source>
        <dbReference type="ARBA" id="ARBA00023277"/>
    </source>
</evidence>
<dbReference type="InterPro" id="IPR019800">
    <property type="entry name" value="Glyco_hydro_3_AS"/>
</dbReference>
<dbReference type="InterPro" id="IPR002772">
    <property type="entry name" value="Glyco_hydro_3_C"/>
</dbReference>
<dbReference type="PROSITE" id="PS00775">
    <property type="entry name" value="GLYCOSYL_HYDROL_F3"/>
    <property type="match status" value="1"/>
</dbReference>
<dbReference type="InterPro" id="IPR017853">
    <property type="entry name" value="GH"/>
</dbReference>
<evidence type="ECO:0000313" key="7">
    <source>
        <dbReference type="Proteomes" id="UP000198546"/>
    </source>
</evidence>
<dbReference type="PRINTS" id="PR00133">
    <property type="entry name" value="GLHYDRLASE3"/>
</dbReference>
<dbReference type="PANTHER" id="PTHR42715:SF10">
    <property type="entry name" value="BETA-GLUCOSIDASE"/>
    <property type="match status" value="1"/>
</dbReference>
<evidence type="ECO:0000259" key="5">
    <source>
        <dbReference type="SMART" id="SM01217"/>
    </source>
</evidence>
<dbReference type="Pfam" id="PF14310">
    <property type="entry name" value="Fn3-like"/>
    <property type="match status" value="1"/>
</dbReference>
<name>A0A1G7AS87_9ACTN</name>
<dbReference type="STRING" id="675864.SAMN04489747_2715"/>
<gene>
    <name evidence="6" type="ORF">SAMN04489747_2715</name>
</gene>
<dbReference type="InterPro" id="IPR036881">
    <property type="entry name" value="Glyco_hydro_3_C_sf"/>
</dbReference>
<evidence type="ECO:0000313" key="6">
    <source>
        <dbReference type="EMBL" id="SDE17738.1"/>
    </source>
</evidence>
<dbReference type="Proteomes" id="UP000198546">
    <property type="component" value="Chromosome i"/>
</dbReference>
<evidence type="ECO:0000256" key="4">
    <source>
        <dbReference type="RuleBase" id="RU361161"/>
    </source>
</evidence>
<dbReference type="EMBL" id="LT629688">
    <property type="protein sequence ID" value="SDE17738.1"/>
    <property type="molecule type" value="Genomic_DNA"/>
</dbReference>
<dbReference type="SUPFAM" id="SSF52279">
    <property type="entry name" value="Beta-D-glucan exohydrolase, C-terminal domain"/>
    <property type="match status" value="1"/>
</dbReference>
<feature type="domain" description="Fibronectin type III-like" evidence="5">
    <location>
        <begin position="687"/>
        <end position="756"/>
    </location>
</feature>
<dbReference type="SUPFAM" id="SSF51445">
    <property type="entry name" value="(Trans)glycosidases"/>
    <property type="match status" value="1"/>
</dbReference>
<reference evidence="6 7" key="1">
    <citation type="submission" date="2016-10" db="EMBL/GenBank/DDBJ databases">
        <authorList>
            <person name="de Groot N.N."/>
        </authorList>
    </citation>
    <scope>NUCLEOTIDE SEQUENCE [LARGE SCALE GENOMIC DNA]</scope>
    <source>
        <strain evidence="6 7">MON 2.2</strain>
    </source>
</reference>
<dbReference type="InterPro" id="IPR026891">
    <property type="entry name" value="Fn3-like"/>
</dbReference>
<keyword evidence="3" id="KW-0119">Carbohydrate metabolism</keyword>